<evidence type="ECO:0000313" key="2">
    <source>
        <dbReference type="Proteomes" id="UP000199656"/>
    </source>
</evidence>
<proteinExistence type="predicted"/>
<dbReference type="RefSeq" id="WP_089762124.1">
    <property type="nucleotide sequence ID" value="NZ_BKAT01000007.1"/>
</dbReference>
<protein>
    <submittedName>
        <fullName evidence="1">Gluconate 2-dehydrogenase subunit 3</fullName>
    </submittedName>
</protein>
<evidence type="ECO:0000313" key="1">
    <source>
        <dbReference type="EMBL" id="SEA58108.1"/>
    </source>
</evidence>
<dbReference type="Proteomes" id="UP000199656">
    <property type="component" value="Unassembled WGS sequence"/>
</dbReference>
<name>A0A1H4CCN8_9BACT</name>
<accession>A0A1H4CCN8</accession>
<reference evidence="2" key="1">
    <citation type="submission" date="2016-10" db="EMBL/GenBank/DDBJ databases">
        <authorList>
            <person name="Varghese N."/>
            <person name="Submissions S."/>
        </authorList>
    </citation>
    <scope>NUCLEOTIDE SEQUENCE [LARGE SCALE GENOMIC DNA]</scope>
    <source>
        <strain evidence="2">DSM 23920</strain>
    </source>
</reference>
<dbReference type="InterPro" id="IPR027056">
    <property type="entry name" value="Gluconate_2DH_su3"/>
</dbReference>
<dbReference type="STRING" id="408074.SAMN05660909_02548"/>
<dbReference type="EMBL" id="FNRL01000010">
    <property type="protein sequence ID" value="SEA58108.1"/>
    <property type="molecule type" value="Genomic_DNA"/>
</dbReference>
<organism evidence="1 2">
    <name type="scientific">Chitinophaga terrae</name>
    <name type="common">ex Kim and Jung 2007</name>
    <dbReference type="NCBI Taxonomy" id="408074"/>
    <lineage>
        <taxon>Bacteria</taxon>
        <taxon>Pseudomonadati</taxon>
        <taxon>Bacteroidota</taxon>
        <taxon>Chitinophagia</taxon>
        <taxon>Chitinophagales</taxon>
        <taxon>Chitinophagaceae</taxon>
        <taxon>Chitinophaga</taxon>
    </lineage>
</organism>
<dbReference type="Pfam" id="PF13618">
    <property type="entry name" value="Gluconate_2-dh3"/>
    <property type="match status" value="1"/>
</dbReference>
<dbReference type="AlphaFoldDB" id="A0A1H4CCN8"/>
<keyword evidence="2" id="KW-1185">Reference proteome</keyword>
<dbReference type="OrthoDB" id="6385145at2"/>
<gene>
    <name evidence="1" type="ORF">SAMN05660909_02548</name>
</gene>
<sequence length="191" mass="20690">MNRRKAIAGILLLGGAAAAGTAGVTYRRLSRTPDLGQLDTHRELIAELAETLIPETDTPGAKSAGVGDCIITLVKDCTPKKAQNRFINGLLDVADHCRSKYGKTFMECNASQRSEVMTHIEKQGKPLPGILGKVSGKIMGDDFYATFKKYAIIGYCTSQQGATKEMAYEYIPGRFKGCVPLQPGQKCWATD</sequence>